<evidence type="ECO:0000313" key="2">
    <source>
        <dbReference type="Proteomes" id="UP001206206"/>
    </source>
</evidence>
<dbReference type="Proteomes" id="UP001206206">
    <property type="component" value="Unassembled WGS sequence"/>
</dbReference>
<name>A0ABT1P9Y7_9ACTN</name>
<comment type="caution">
    <text evidence="1">The sequence shown here is derived from an EMBL/GenBank/DDBJ whole genome shotgun (WGS) entry which is preliminary data.</text>
</comment>
<sequence length="68" mass="7098">MEGSGSLIVVHPPQGGGRLVTVLGEPVGVVETLGEIELLLRRAGLNPAEVLDDPDLIEWSGGGPDVWQ</sequence>
<keyword evidence="2" id="KW-1185">Reference proteome</keyword>
<organism evidence="1 2">
    <name type="scientific">Streptantibioticus rubrisoli</name>
    <dbReference type="NCBI Taxonomy" id="1387313"/>
    <lineage>
        <taxon>Bacteria</taxon>
        <taxon>Bacillati</taxon>
        <taxon>Actinomycetota</taxon>
        <taxon>Actinomycetes</taxon>
        <taxon>Kitasatosporales</taxon>
        <taxon>Streptomycetaceae</taxon>
        <taxon>Streptantibioticus</taxon>
    </lineage>
</organism>
<proteinExistence type="predicted"/>
<reference evidence="1 2" key="1">
    <citation type="submission" date="2022-06" db="EMBL/GenBank/DDBJ databases">
        <title>Draft genome sequence of type strain Streptomyces rubrisoli DSM 42083.</title>
        <authorList>
            <person name="Duangmal K."/>
            <person name="Klaysubun C."/>
        </authorList>
    </citation>
    <scope>NUCLEOTIDE SEQUENCE [LARGE SCALE GENOMIC DNA]</scope>
    <source>
        <strain evidence="1 2">DSM 42083</strain>
    </source>
</reference>
<dbReference type="RefSeq" id="WP_255925199.1">
    <property type="nucleotide sequence ID" value="NZ_JANFNH010000002.1"/>
</dbReference>
<protein>
    <submittedName>
        <fullName evidence="1">Uncharacterized protein</fullName>
    </submittedName>
</protein>
<dbReference type="EMBL" id="JANFNH010000002">
    <property type="protein sequence ID" value="MCQ4041238.1"/>
    <property type="molecule type" value="Genomic_DNA"/>
</dbReference>
<accession>A0ABT1P9Y7</accession>
<gene>
    <name evidence="1" type="ORF">NON19_04145</name>
</gene>
<evidence type="ECO:0000313" key="1">
    <source>
        <dbReference type="EMBL" id="MCQ4041238.1"/>
    </source>
</evidence>